<protein>
    <submittedName>
        <fullName evidence="2">HAD-IA family hydrolase</fullName>
    </submittedName>
</protein>
<feature type="compositionally biased region" description="Basic and acidic residues" evidence="1">
    <location>
        <begin position="227"/>
        <end position="243"/>
    </location>
</feature>
<dbReference type="EMBL" id="JAGYPE010000003">
    <property type="protein sequence ID" value="MBS4183152.1"/>
    <property type="molecule type" value="Genomic_DNA"/>
</dbReference>
<dbReference type="PANTHER" id="PTHR43611:SF3">
    <property type="entry name" value="FLAVIN MONONUCLEOTIDE HYDROLASE 1, CHLOROPLATIC"/>
    <property type="match status" value="1"/>
</dbReference>
<dbReference type="GO" id="GO:0016787">
    <property type="term" value="F:hydrolase activity"/>
    <property type="evidence" value="ECO:0007669"/>
    <property type="project" value="UniProtKB-KW"/>
</dbReference>
<dbReference type="SUPFAM" id="SSF56784">
    <property type="entry name" value="HAD-like"/>
    <property type="match status" value="1"/>
</dbReference>
<gene>
    <name evidence="2" type="ORF">KHB02_17305</name>
</gene>
<dbReference type="AlphaFoldDB" id="A0A942T0J4"/>
<sequence length="243" mass="27240">MGDIVNETTAPGLLFLFDMDEVLVRYDWRVRMQALAEFTGHDFTELRRRWWDCGNEALAEAGHFPDGDAYLAAFEEAMGCDVPEADWARIRGAAMTELPERIDAVRFAATHGRVGLLTNNGPLAGRWIDRWAPSLPPLFGDHLDTTSNFGARKPEPEVFRRALEHHRVPAERTFFADDMPINVEGARSVGIHAVLVEEDTDLRAAVAAFVAEQEQAEQEQVEQARPGQERAERDGREARLTSA</sequence>
<comment type="caution">
    <text evidence="2">The sequence shown here is derived from an EMBL/GenBank/DDBJ whole genome shotgun (WGS) entry which is preliminary data.</text>
</comment>
<dbReference type="InterPro" id="IPR036412">
    <property type="entry name" value="HAD-like_sf"/>
</dbReference>
<feature type="region of interest" description="Disordered" evidence="1">
    <location>
        <begin position="214"/>
        <end position="243"/>
    </location>
</feature>
<accession>A0A942T0J4</accession>
<dbReference type="Gene3D" id="1.10.150.240">
    <property type="entry name" value="Putative phosphatase, domain 2"/>
    <property type="match status" value="1"/>
</dbReference>
<dbReference type="InterPro" id="IPR023198">
    <property type="entry name" value="PGP-like_dom2"/>
</dbReference>
<evidence type="ECO:0000256" key="1">
    <source>
        <dbReference type="SAM" id="MobiDB-lite"/>
    </source>
</evidence>
<dbReference type="SFLD" id="SFLDG01129">
    <property type="entry name" value="C1.5:_HAD__Beta-PGM__Phosphata"/>
    <property type="match status" value="1"/>
</dbReference>
<dbReference type="InterPro" id="IPR006439">
    <property type="entry name" value="HAD-SF_hydro_IA"/>
</dbReference>
<dbReference type="Pfam" id="PF00702">
    <property type="entry name" value="Hydrolase"/>
    <property type="match status" value="1"/>
</dbReference>
<dbReference type="NCBIfam" id="TIGR01509">
    <property type="entry name" value="HAD-SF-IA-v3"/>
    <property type="match status" value="1"/>
</dbReference>
<dbReference type="PANTHER" id="PTHR43611">
    <property type="entry name" value="ALPHA-D-GLUCOSE 1-PHOSPHATE PHOSPHATASE"/>
    <property type="match status" value="1"/>
</dbReference>
<keyword evidence="2" id="KW-0378">Hydrolase</keyword>
<organism evidence="2">
    <name type="scientific">Neobacillus citreus</name>
    <dbReference type="NCBI Taxonomy" id="2833578"/>
    <lineage>
        <taxon>Bacteria</taxon>
        <taxon>Bacillati</taxon>
        <taxon>Bacillota</taxon>
        <taxon>Bacilli</taxon>
        <taxon>Bacillales</taxon>
        <taxon>Bacillaceae</taxon>
        <taxon>Neobacillus</taxon>
    </lineage>
</organism>
<reference evidence="2" key="1">
    <citation type="submission" date="2021-05" db="EMBL/GenBank/DDBJ databases">
        <title>Novel Bacillus species.</title>
        <authorList>
            <person name="Liu G."/>
        </authorList>
    </citation>
    <scope>NUCLEOTIDE SEQUENCE</scope>
    <source>
        <strain evidence="2">FJAT-50051</strain>
    </source>
</reference>
<name>A0A942T0J4_9BACI</name>
<dbReference type="InterPro" id="IPR023214">
    <property type="entry name" value="HAD_sf"/>
</dbReference>
<dbReference type="Gene3D" id="3.40.50.1000">
    <property type="entry name" value="HAD superfamily/HAD-like"/>
    <property type="match status" value="1"/>
</dbReference>
<proteinExistence type="predicted"/>
<evidence type="ECO:0000313" key="2">
    <source>
        <dbReference type="EMBL" id="MBS4183152.1"/>
    </source>
</evidence>
<dbReference type="SFLD" id="SFLDS00003">
    <property type="entry name" value="Haloacid_Dehalogenase"/>
    <property type="match status" value="1"/>
</dbReference>